<dbReference type="AlphaFoldDB" id="A0A1Q9DAN8"/>
<evidence type="ECO:0000256" key="1">
    <source>
        <dbReference type="SAM" id="Phobius"/>
    </source>
</evidence>
<organism evidence="2 3">
    <name type="scientific">Symbiodinium microadriaticum</name>
    <name type="common">Dinoflagellate</name>
    <name type="synonym">Zooxanthella microadriatica</name>
    <dbReference type="NCBI Taxonomy" id="2951"/>
    <lineage>
        <taxon>Eukaryota</taxon>
        <taxon>Sar</taxon>
        <taxon>Alveolata</taxon>
        <taxon>Dinophyceae</taxon>
        <taxon>Suessiales</taxon>
        <taxon>Symbiodiniaceae</taxon>
        <taxon>Symbiodinium</taxon>
    </lineage>
</organism>
<protein>
    <submittedName>
        <fullName evidence="2">Uncharacterized protein</fullName>
    </submittedName>
</protein>
<evidence type="ECO:0000313" key="3">
    <source>
        <dbReference type="Proteomes" id="UP000186817"/>
    </source>
</evidence>
<keyword evidence="3" id="KW-1185">Reference proteome</keyword>
<comment type="caution">
    <text evidence="2">The sequence shown here is derived from an EMBL/GenBank/DDBJ whole genome shotgun (WGS) entry which is preliminary data.</text>
</comment>
<dbReference type="EMBL" id="LSRX01000629">
    <property type="protein sequence ID" value="OLP92256.1"/>
    <property type="molecule type" value="Genomic_DNA"/>
</dbReference>
<proteinExistence type="predicted"/>
<keyword evidence="1" id="KW-0812">Transmembrane</keyword>
<reference evidence="2 3" key="1">
    <citation type="submission" date="2016-02" db="EMBL/GenBank/DDBJ databases">
        <title>Genome analysis of coral dinoflagellate symbionts highlights evolutionary adaptations to a symbiotic lifestyle.</title>
        <authorList>
            <person name="Aranda M."/>
            <person name="Li Y."/>
            <person name="Liew Y.J."/>
            <person name="Baumgarten S."/>
            <person name="Simakov O."/>
            <person name="Wilson M."/>
            <person name="Piel J."/>
            <person name="Ashoor H."/>
            <person name="Bougouffa S."/>
            <person name="Bajic V.B."/>
            <person name="Ryu T."/>
            <person name="Ravasi T."/>
            <person name="Bayer T."/>
            <person name="Micklem G."/>
            <person name="Kim H."/>
            <person name="Bhak J."/>
            <person name="Lajeunesse T.C."/>
            <person name="Voolstra C.R."/>
        </authorList>
    </citation>
    <scope>NUCLEOTIDE SEQUENCE [LARGE SCALE GENOMIC DNA]</scope>
    <source>
        <strain evidence="2 3">CCMP2467</strain>
    </source>
</reference>
<evidence type="ECO:0000313" key="2">
    <source>
        <dbReference type="EMBL" id="OLP92256.1"/>
    </source>
</evidence>
<gene>
    <name evidence="2" type="ORF">AK812_SmicGene25973</name>
</gene>
<keyword evidence="1" id="KW-1133">Transmembrane helix</keyword>
<accession>A0A1Q9DAN8</accession>
<feature type="transmembrane region" description="Helical" evidence="1">
    <location>
        <begin position="58"/>
        <end position="78"/>
    </location>
</feature>
<name>A0A1Q9DAN8_SYMMI</name>
<keyword evidence="1" id="KW-0472">Membrane</keyword>
<dbReference type="OrthoDB" id="411954at2759"/>
<dbReference type="Proteomes" id="UP000186817">
    <property type="component" value="Unassembled WGS sequence"/>
</dbReference>
<sequence length="426" mass="47739">MQQGQQMCAAMLRRMDLEAALKAKTPSALTGSASYIPGVAHMKFHALANRGALPLMVLLRRCALVSFVGMLTTGLFFLPQLQKDVLSSAPTLTTKSFRMFLSAMQHMTDDYKLEVEADHNLATHHTELNSTRDLVAIMVVGQSRRMLEDIERTRLAFELSPRIRQHLRSRNLSTSFKSHVLHVLEPLRRAGFVPEYLLCIEMGTIKKSQLPSEVVQAWTFRADSQVKRITTCLRRVLEREWKKNITYSFFVRLRPDFLLLSDLPDPREPRQGPGCMLTRLRSAVNIRGLTNEHLSFCYCQKHCCSEVLRGDAPGYIVDDMLALSARNLFLRLWLGNTTGEGPPKLWPRFITPMAETDFTTSLLQKGIPVCPLAVRGLPLGSFGSVHATEASRCGYLEDGPALVQTACGQNLTPVEDVPLLTPHALP</sequence>